<feature type="domain" description="2Fe-2S ferredoxin-type" evidence="7">
    <location>
        <begin position="231"/>
        <end position="316"/>
    </location>
</feature>
<evidence type="ECO:0000256" key="6">
    <source>
        <dbReference type="ARBA" id="ARBA00023014"/>
    </source>
</evidence>
<accession>A0ABW4B1U7</accession>
<dbReference type="SUPFAM" id="SSF63380">
    <property type="entry name" value="Riboflavin synthase domain-like"/>
    <property type="match status" value="1"/>
</dbReference>
<dbReference type="InterPro" id="IPR006058">
    <property type="entry name" value="2Fe2S_fd_BS"/>
</dbReference>
<dbReference type="InterPro" id="IPR017938">
    <property type="entry name" value="Riboflavin_synthase-like_b-brl"/>
</dbReference>
<keyword evidence="10" id="KW-1185">Reference proteome</keyword>
<dbReference type="PROSITE" id="PS51384">
    <property type="entry name" value="FAD_FR"/>
    <property type="match status" value="1"/>
</dbReference>
<dbReference type="PROSITE" id="PS00197">
    <property type="entry name" value="2FE2S_FER_1"/>
    <property type="match status" value="1"/>
</dbReference>
<sequence>MLDLVIKQIIQETSKVKRFVLAHEDGLGLPTYQPGAHIELQLPSGLRRQYSLCKLPTTGKEYEIAVLLDPFSQGGSEELHRMKEGDALKCFTPQNHFLLSNPRVPALLMGAGIGVTPLIPMAQMLKKAGTDFQFHYSAKNPESAAFYEALQQSAFVDKMTFHFSERQRIDLKKVLGGADPKMHIYVCGPSAYIEAVLDTAMAMGWSSEKLHREFFSGKRSASMDEALKESFQVKVASTGEVFDVEPGVSITQALEMNGVDIPVSCEEGWCGTCMTRLLEGVPDHRDTFLSDAERLEGKIIMPCCSGSRSDLLVLDL</sequence>
<feature type="domain" description="FAD-binding FR-type" evidence="8">
    <location>
        <begin position="1"/>
        <end position="100"/>
    </location>
</feature>
<proteinExistence type="predicted"/>
<dbReference type="InterPro" id="IPR017927">
    <property type="entry name" value="FAD-bd_FR_type"/>
</dbReference>
<evidence type="ECO:0000256" key="4">
    <source>
        <dbReference type="ARBA" id="ARBA00023002"/>
    </source>
</evidence>
<evidence type="ECO:0000256" key="1">
    <source>
        <dbReference type="ARBA" id="ARBA00022630"/>
    </source>
</evidence>
<name>A0ABW4B1U7_9GAMM</name>
<dbReference type="InterPro" id="IPR050415">
    <property type="entry name" value="MRET"/>
</dbReference>
<dbReference type="EMBL" id="JBHTMN010000014">
    <property type="protein sequence ID" value="MFD1384143.1"/>
    <property type="molecule type" value="Genomic_DNA"/>
</dbReference>
<evidence type="ECO:0000259" key="7">
    <source>
        <dbReference type="PROSITE" id="PS51085"/>
    </source>
</evidence>
<dbReference type="Proteomes" id="UP001597059">
    <property type="component" value="Unassembled WGS sequence"/>
</dbReference>
<keyword evidence="4" id="KW-0560">Oxidoreductase</keyword>
<keyword evidence="3" id="KW-0479">Metal-binding</keyword>
<dbReference type="PROSITE" id="PS51085">
    <property type="entry name" value="2FE2S_FER_2"/>
    <property type="match status" value="1"/>
</dbReference>
<dbReference type="PANTHER" id="PTHR47354:SF1">
    <property type="entry name" value="CARNITINE MONOOXYGENASE REDUCTASE SUBUNIT"/>
    <property type="match status" value="1"/>
</dbReference>
<protein>
    <submittedName>
        <fullName evidence="9">PDR/VanB family oxidoreductase</fullName>
    </submittedName>
</protein>
<keyword evidence="2" id="KW-0001">2Fe-2S</keyword>
<evidence type="ECO:0000313" key="9">
    <source>
        <dbReference type="EMBL" id="MFD1384143.1"/>
    </source>
</evidence>
<dbReference type="InterPro" id="IPR039261">
    <property type="entry name" value="FNR_nucleotide-bd"/>
</dbReference>
<reference evidence="10" key="1">
    <citation type="journal article" date="2019" name="Int. J. Syst. Evol. Microbiol.">
        <title>The Global Catalogue of Microorganisms (GCM) 10K type strain sequencing project: providing services to taxonomists for standard genome sequencing and annotation.</title>
        <authorList>
            <consortium name="The Broad Institute Genomics Platform"/>
            <consortium name="The Broad Institute Genome Sequencing Center for Infectious Disease"/>
            <person name="Wu L."/>
            <person name="Ma J."/>
        </authorList>
    </citation>
    <scope>NUCLEOTIDE SEQUENCE [LARGE SCALE GENOMIC DNA]</scope>
    <source>
        <strain evidence="10">JCM 30774</strain>
    </source>
</reference>
<dbReference type="InterPro" id="IPR001041">
    <property type="entry name" value="2Fe-2S_ferredoxin-type"/>
</dbReference>
<dbReference type="SUPFAM" id="SSF54292">
    <property type="entry name" value="2Fe-2S ferredoxin-like"/>
    <property type="match status" value="1"/>
</dbReference>
<evidence type="ECO:0000313" key="10">
    <source>
        <dbReference type="Proteomes" id="UP001597059"/>
    </source>
</evidence>
<keyword evidence="5" id="KW-0408">Iron</keyword>
<keyword evidence="6" id="KW-0411">Iron-sulfur</keyword>
<dbReference type="CDD" id="cd06185">
    <property type="entry name" value="PDR_like"/>
    <property type="match status" value="1"/>
</dbReference>
<organism evidence="9 10">
    <name type="scientific">Rhodanobacter aciditrophus</name>
    <dbReference type="NCBI Taxonomy" id="1623218"/>
    <lineage>
        <taxon>Bacteria</taxon>
        <taxon>Pseudomonadati</taxon>
        <taxon>Pseudomonadota</taxon>
        <taxon>Gammaproteobacteria</taxon>
        <taxon>Lysobacterales</taxon>
        <taxon>Rhodanobacteraceae</taxon>
        <taxon>Rhodanobacter</taxon>
    </lineage>
</organism>
<dbReference type="InterPro" id="IPR012675">
    <property type="entry name" value="Beta-grasp_dom_sf"/>
</dbReference>
<dbReference type="Gene3D" id="2.40.30.10">
    <property type="entry name" value="Translation factors"/>
    <property type="match status" value="1"/>
</dbReference>
<evidence type="ECO:0000256" key="5">
    <source>
        <dbReference type="ARBA" id="ARBA00023004"/>
    </source>
</evidence>
<evidence type="ECO:0000256" key="2">
    <source>
        <dbReference type="ARBA" id="ARBA00022714"/>
    </source>
</evidence>
<keyword evidence="1" id="KW-0285">Flavoprotein</keyword>
<comment type="caution">
    <text evidence="9">The sequence shown here is derived from an EMBL/GenBank/DDBJ whole genome shotgun (WGS) entry which is preliminary data.</text>
</comment>
<gene>
    <name evidence="9" type="ORF">ACFQ45_12235</name>
</gene>
<dbReference type="RefSeq" id="WP_377368090.1">
    <property type="nucleotide sequence ID" value="NZ_JBHTMN010000014.1"/>
</dbReference>
<dbReference type="Gene3D" id="3.40.50.80">
    <property type="entry name" value="Nucleotide-binding domain of ferredoxin-NADP reductase (FNR) module"/>
    <property type="match status" value="1"/>
</dbReference>
<dbReference type="PANTHER" id="PTHR47354">
    <property type="entry name" value="NADH OXIDOREDUCTASE HCR"/>
    <property type="match status" value="1"/>
</dbReference>
<dbReference type="PRINTS" id="PR00409">
    <property type="entry name" value="PHDIOXRDTASE"/>
</dbReference>
<dbReference type="InterPro" id="IPR036010">
    <property type="entry name" value="2Fe-2S_ferredoxin-like_sf"/>
</dbReference>
<dbReference type="CDD" id="cd00207">
    <property type="entry name" value="fer2"/>
    <property type="match status" value="1"/>
</dbReference>
<dbReference type="SUPFAM" id="SSF52343">
    <property type="entry name" value="Ferredoxin reductase-like, C-terminal NADP-linked domain"/>
    <property type="match status" value="1"/>
</dbReference>
<dbReference type="Gene3D" id="3.10.20.30">
    <property type="match status" value="1"/>
</dbReference>
<dbReference type="Pfam" id="PF00111">
    <property type="entry name" value="Fer2"/>
    <property type="match status" value="1"/>
</dbReference>
<evidence type="ECO:0000256" key="3">
    <source>
        <dbReference type="ARBA" id="ARBA00022723"/>
    </source>
</evidence>
<evidence type="ECO:0000259" key="8">
    <source>
        <dbReference type="PROSITE" id="PS51384"/>
    </source>
</evidence>